<dbReference type="AlphaFoldDB" id="A0A1I8PRV7"/>
<keyword evidence="2" id="KW-0732">Signal</keyword>
<dbReference type="VEuPathDB" id="VectorBase:SCAU010503"/>
<accession>A0A1I8PRV7</accession>
<dbReference type="Proteomes" id="UP000095300">
    <property type="component" value="Unassembled WGS sequence"/>
</dbReference>
<keyword evidence="1" id="KW-0812">Transmembrane</keyword>
<name>A0A1I8PRV7_STOCA</name>
<gene>
    <name evidence="3" type="primary">106083850</name>
</gene>
<dbReference type="OrthoDB" id="8050261at2759"/>
<protein>
    <recommendedName>
        <fullName evidence="5">Protein sleepless</fullName>
    </recommendedName>
</protein>
<evidence type="ECO:0000256" key="1">
    <source>
        <dbReference type="SAM" id="Phobius"/>
    </source>
</evidence>
<feature type="transmembrane region" description="Helical" evidence="1">
    <location>
        <begin position="127"/>
        <end position="147"/>
    </location>
</feature>
<evidence type="ECO:0000313" key="4">
    <source>
        <dbReference type="Proteomes" id="UP000095300"/>
    </source>
</evidence>
<keyword evidence="1" id="KW-1133">Transmembrane helix</keyword>
<feature type="chain" id="PRO_5009327089" description="Protein sleepless" evidence="2">
    <location>
        <begin position="24"/>
        <end position="152"/>
    </location>
</feature>
<keyword evidence="1" id="KW-0472">Membrane</keyword>
<evidence type="ECO:0008006" key="5">
    <source>
        <dbReference type="Google" id="ProtNLM"/>
    </source>
</evidence>
<evidence type="ECO:0000313" key="3">
    <source>
        <dbReference type="EnsemblMetazoa" id="SCAU010503-PB"/>
    </source>
</evidence>
<proteinExistence type="predicted"/>
<organism evidence="3 4">
    <name type="scientific">Stomoxys calcitrans</name>
    <name type="common">Stable fly</name>
    <name type="synonym">Conops calcitrans</name>
    <dbReference type="NCBI Taxonomy" id="35570"/>
    <lineage>
        <taxon>Eukaryota</taxon>
        <taxon>Metazoa</taxon>
        <taxon>Ecdysozoa</taxon>
        <taxon>Arthropoda</taxon>
        <taxon>Hexapoda</taxon>
        <taxon>Insecta</taxon>
        <taxon>Pterygota</taxon>
        <taxon>Neoptera</taxon>
        <taxon>Endopterygota</taxon>
        <taxon>Diptera</taxon>
        <taxon>Brachycera</taxon>
        <taxon>Muscomorpha</taxon>
        <taxon>Muscoidea</taxon>
        <taxon>Muscidae</taxon>
        <taxon>Stomoxys</taxon>
    </lineage>
</organism>
<keyword evidence="4" id="KW-1185">Reference proteome</keyword>
<sequence>MNSSKILFVIGIIALSCVTYTYAIRCYSCDTKKACKSPKKVECNNGLANTTRAYLDFHHTGINPNTTSPFIECMQERIKSNQGEFEYKGCVYSNINVCQLPLRDFHTSGRYERTCAKCNDKDLCNPAGRASISGFALIATVVMGLLVRKISA</sequence>
<dbReference type="EnsemblMetazoa" id="SCAU010503-RB">
    <property type="protein sequence ID" value="SCAU010503-PB"/>
    <property type="gene ID" value="SCAU010503"/>
</dbReference>
<evidence type="ECO:0000256" key="2">
    <source>
        <dbReference type="SAM" id="SignalP"/>
    </source>
</evidence>
<dbReference type="PROSITE" id="PS51257">
    <property type="entry name" value="PROKAR_LIPOPROTEIN"/>
    <property type="match status" value="1"/>
</dbReference>
<dbReference type="KEGG" id="scac:106083850"/>
<feature type="signal peptide" evidence="2">
    <location>
        <begin position="1"/>
        <end position="23"/>
    </location>
</feature>
<reference evidence="3" key="1">
    <citation type="submission" date="2020-05" db="UniProtKB">
        <authorList>
            <consortium name="EnsemblMetazoa"/>
        </authorList>
    </citation>
    <scope>IDENTIFICATION</scope>
    <source>
        <strain evidence="3">USDA</strain>
    </source>
</reference>